<keyword evidence="9" id="KW-0342">GTP-binding</keyword>
<dbReference type="OrthoDB" id="9781675at2"/>
<dbReference type="NCBIfam" id="NF001097">
    <property type="entry name" value="PRK00129.1"/>
    <property type="match status" value="1"/>
</dbReference>
<evidence type="ECO:0000256" key="4">
    <source>
        <dbReference type="ARBA" id="ARBA00011894"/>
    </source>
</evidence>
<comment type="cofactor">
    <cofactor evidence="1">
        <name>Mg(2+)</name>
        <dbReference type="ChEBI" id="CHEBI:18420"/>
    </cofactor>
</comment>
<organism evidence="16 17">
    <name type="scientific">Nitritalea halalkaliphila LW7</name>
    <dbReference type="NCBI Taxonomy" id="1189621"/>
    <lineage>
        <taxon>Bacteria</taxon>
        <taxon>Pseudomonadati</taxon>
        <taxon>Bacteroidota</taxon>
        <taxon>Cytophagia</taxon>
        <taxon>Cytophagales</taxon>
        <taxon>Cyclobacteriaceae</taxon>
        <taxon>Nitritalea</taxon>
    </lineage>
</organism>
<evidence type="ECO:0000256" key="6">
    <source>
        <dbReference type="ARBA" id="ARBA00022676"/>
    </source>
</evidence>
<evidence type="ECO:0000256" key="5">
    <source>
        <dbReference type="ARBA" id="ARBA00022533"/>
    </source>
</evidence>
<comment type="pathway">
    <text evidence="2">Pyrimidine metabolism; UMP biosynthesis via salvage pathway; UMP from uracil: step 1/1.</text>
</comment>
<proteinExistence type="inferred from homology"/>
<keyword evidence="7 16" id="KW-0808">Transferase</keyword>
<evidence type="ECO:0000256" key="7">
    <source>
        <dbReference type="ARBA" id="ARBA00022679"/>
    </source>
</evidence>
<dbReference type="CDD" id="cd06223">
    <property type="entry name" value="PRTases_typeI"/>
    <property type="match status" value="1"/>
</dbReference>
<dbReference type="Pfam" id="PF14681">
    <property type="entry name" value="UPRTase"/>
    <property type="match status" value="1"/>
</dbReference>
<evidence type="ECO:0000256" key="13">
    <source>
        <dbReference type="ARBA" id="ARBA00072146"/>
    </source>
</evidence>
<feature type="domain" description="Phosphoribosyltransferase" evidence="15">
    <location>
        <begin position="14"/>
        <end position="216"/>
    </location>
</feature>
<evidence type="ECO:0000256" key="10">
    <source>
        <dbReference type="ARBA" id="ARBA00031082"/>
    </source>
</evidence>
<gene>
    <name evidence="16" type="primary">upp</name>
    <name evidence="16" type="ORF">A3SI_02136</name>
</gene>
<keyword evidence="17" id="KW-1185">Reference proteome</keyword>
<dbReference type="FunFam" id="3.40.50.2020:FF:000023">
    <property type="entry name" value="Probable uracil phosphoribosyltransferase"/>
    <property type="match status" value="1"/>
</dbReference>
<dbReference type="STRING" id="1189621.A3SI_02136"/>
<dbReference type="Proteomes" id="UP000005551">
    <property type="component" value="Unassembled WGS sequence"/>
</dbReference>
<comment type="function">
    <text evidence="12">Catalyzes the conversion of uracil and 5-phospho-alpha-D-ribose 1-diphosphate (PRPP) to UMP and diphosphate.</text>
</comment>
<dbReference type="PANTHER" id="PTHR11608">
    <property type="entry name" value="BIFUNCTIONAL PROTEIN PYRR"/>
    <property type="match status" value="1"/>
</dbReference>
<dbReference type="GO" id="GO:0004845">
    <property type="term" value="F:uracil phosphoribosyltransferase activity"/>
    <property type="evidence" value="ECO:0007669"/>
    <property type="project" value="UniProtKB-EC"/>
</dbReference>
<evidence type="ECO:0000313" key="16">
    <source>
        <dbReference type="EMBL" id="EIM78808.1"/>
    </source>
</evidence>
<comment type="caution">
    <text evidence="16">The sequence shown here is derived from an EMBL/GenBank/DDBJ whole genome shotgun (WGS) entry which is preliminary data.</text>
</comment>
<evidence type="ECO:0000256" key="9">
    <source>
        <dbReference type="ARBA" id="ARBA00023134"/>
    </source>
</evidence>
<dbReference type="InterPro" id="IPR029057">
    <property type="entry name" value="PRTase-like"/>
</dbReference>
<dbReference type="InterPro" id="IPR000836">
    <property type="entry name" value="PRTase_dom"/>
</dbReference>
<keyword evidence="5" id="KW-0021">Allosteric enzyme</keyword>
<evidence type="ECO:0000256" key="2">
    <source>
        <dbReference type="ARBA" id="ARBA00005180"/>
    </source>
</evidence>
<sequence length="220" mass="24325">MSVHTHILSNENSVLLSYLAELRDPLIQKDRWRFRQNLQRIGMLMAYELSKTLEYTPQTIQTPLGSLESPLLNQQPILINVLRAALPLYEGFLSIFDQADSGFIGAYREPHGATTDPEIGFFYQALPDIDGKEVLFIDPMLASGNSCIQTIEALLRHGKPKHIHIAAVISAPEGIQKIKDKIQFPLTIWTAALDAGLNDQAYILPGLGDAGDLAFGVKTS</sequence>
<dbReference type="GO" id="GO:0005525">
    <property type="term" value="F:GTP binding"/>
    <property type="evidence" value="ECO:0007669"/>
    <property type="project" value="UniProtKB-KW"/>
</dbReference>
<reference evidence="16 17" key="1">
    <citation type="submission" date="2012-05" db="EMBL/GenBank/DDBJ databases">
        <title>Genome sequence of Nitritalea halalkaliphila LW7.</title>
        <authorList>
            <person name="Jangir P.K."/>
            <person name="Singh A."/>
            <person name="Shivaji S."/>
            <person name="Sharma R."/>
        </authorList>
    </citation>
    <scope>NUCLEOTIDE SEQUENCE [LARGE SCALE GENOMIC DNA]</scope>
    <source>
        <strain evidence="16 17">LW7</strain>
    </source>
</reference>
<dbReference type="EC" id="2.4.2.9" evidence="4"/>
<dbReference type="PATRIC" id="fig|1189621.3.peg.447"/>
<comment type="similarity">
    <text evidence="3">Belongs to the UPRTase family.</text>
</comment>
<evidence type="ECO:0000256" key="8">
    <source>
        <dbReference type="ARBA" id="ARBA00022741"/>
    </source>
</evidence>
<evidence type="ECO:0000256" key="3">
    <source>
        <dbReference type="ARBA" id="ARBA00009516"/>
    </source>
</evidence>
<comment type="catalytic activity">
    <reaction evidence="11">
        <text>UMP + diphosphate = 5-phospho-alpha-D-ribose 1-diphosphate + uracil</text>
        <dbReference type="Rhea" id="RHEA:13017"/>
        <dbReference type="ChEBI" id="CHEBI:17568"/>
        <dbReference type="ChEBI" id="CHEBI:33019"/>
        <dbReference type="ChEBI" id="CHEBI:57865"/>
        <dbReference type="ChEBI" id="CHEBI:58017"/>
        <dbReference type="EC" id="2.4.2.9"/>
    </reaction>
</comment>
<keyword evidence="8" id="KW-0547">Nucleotide-binding</keyword>
<keyword evidence="6 16" id="KW-0328">Glycosyltransferase</keyword>
<evidence type="ECO:0000256" key="1">
    <source>
        <dbReference type="ARBA" id="ARBA00001946"/>
    </source>
</evidence>
<evidence type="ECO:0000256" key="14">
    <source>
        <dbReference type="ARBA" id="ARBA00079807"/>
    </source>
</evidence>
<dbReference type="EMBL" id="AJYA01000002">
    <property type="protein sequence ID" value="EIM78808.1"/>
    <property type="molecule type" value="Genomic_DNA"/>
</dbReference>
<evidence type="ECO:0000256" key="12">
    <source>
        <dbReference type="ARBA" id="ARBA00056901"/>
    </source>
</evidence>
<evidence type="ECO:0000259" key="15">
    <source>
        <dbReference type="Pfam" id="PF14681"/>
    </source>
</evidence>
<dbReference type="Gene3D" id="3.40.50.2020">
    <property type="match status" value="1"/>
</dbReference>
<dbReference type="SUPFAM" id="SSF53271">
    <property type="entry name" value="PRTase-like"/>
    <property type="match status" value="1"/>
</dbReference>
<evidence type="ECO:0000256" key="11">
    <source>
        <dbReference type="ARBA" id="ARBA00052919"/>
    </source>
</evidence>
<dbReference type="RefSeq" id="WP_009053357.1">
    <property type="nucleotide sequence ID" value="NZ_AJYA01000002.1"/>
</dbReference>
<dbReference type="InterPro" id="IPR050137">
    <property type="entry name" value="PyrR_bifunctional"/>
</dbReference>
<dbReference type="AlphaFoldDB" id="I5CAF6"/>
<accession>I5CAF6</accession>
<dbReference type="PANTHER" id="PTHR11608:SF0">
    <property type="entry name" value="BIFUNCTIONAL PROTEIN PYRR"/>
    <property type="match status" value="1"/>
</dbReference>
<name>I5CAF6_9BACT</name>
<evidence type="ECO:0000313" key="17">
    <source>
        <dbReference type="Proteomes" id="UP000005551"/>
    </source>
</evidence>
<protein>
    <recommendedName>
        <fullName evidence="13">Uracil phosphoribosyltransferase</fullName>
        <ecNumber evidence="4">2.4.2.9</ecNumber>
    </recommendedName>
    <alternativeName>
        <fullName evidence="10">UMP pyrophosphorylase</fullName>
    </alternativeName>
    <alternativeName>
        <fullName evidence="14">UPRTase</fullName>
    </alternativeName>
</protein>